<accession>A0A454CUT0</accession>
<evidence type="ECO:0000313" key="2">
    <source>
        <dbReference type="Proteomes" id="UP000008367"/>
    </source>
</evidence>
<proteinExistence type="predicted"/>
<gene>
    <name evidence="1" type="ORF">VCHENC02_4075B</name>
</gene>
<dbReference type="EMBL" id="AJSR01001757">
    <property type="protein sequence ID" value="EKM30175.1"/>
    <property type="molecule type" value="Genomic_DNA"/>
</dbReference>
<reference evidence="1 2" key="1">
    <citation type="submission" date="2012-10" db="EMBL/GenBank/DDBJ databases">
        <title>Genome sequence of Vibrio Cholerae HENC-02.</title>
        <authorList>
            <person name="Eppinger M."/>
            <person name="Hasan N.A."/>
            <person name="Sengamalay N."/>
            <person name="Hine E."/>
            <person name="Su Q."/>
            <person name="Daugherty S.C."/>
            <person name="Young S."/>
            <person name="Sadzewicz L."/>
            <person name="Tallon L."/>
            <person name="Cebula T.A."/>
            <person name="Ravel J."/>
            <person name="Colwell R.R."/>
        </authorList>
    </citation>
    <scope>NUCLEOTIDE SEQUENCE [LARGE SCALE GENOMIC DNA]</scope>
    <source>
        <strain evidence="1 2">HENC-02</strain>
    </source>
</reference>
<organism evidence="1 2">
    <name type="scientific">Vibrio harveyi</name>
    <name type="common">Beneckea harveyi</name>
    <dbReference type="NCBI Taxonomy" id="669"/>
    <lineage>
        <taxon>Bacteria</taxon>
        <taxon>Pseudomonadati</taxon>
        <taxon>Pseudomonadota</taxon>
        <taxon>Gammaproteobacteria</taxon>
        <taxon>Vibrionales</taxon>
        <taxon>Vibrionaceae</taxon>
        <taxon>Vibrio</taxon>
    </lineage>
</organism>
<name>A0A454CUT0_VIBHA</name>
<dbReference type="Proteomes" id="UP000008367">
    <property type="component" value="Unassembled WGS sequence"/>
</dbReference>
<feature type="non-terminal residue" evidence="1">
    <location>
        <position position="1"/>
    </location>
</feature>
<evidence type="ECO:0000313" key="1">
    <source>
        <dbReference type="EMBL" id="EKM30175.1"/>
    </source>
</evidence>
<comment type="caution">
    <text evidence="1">The sequence shown here is derived from an EMBL/GenBank/DDBJ whole genome shotgun (WGS) entry which is preliminary data.</text>
</comment>
<protein>
    <submittedName>
        <fullName evidence="1">Substrate binding domain of ABC-type glycine betaine transport system family protein</fullName>
    </submittedName>
</protein>
<sequence length="14" mass="1617">LKRYHCGIGLQNQS</sequence>